<evidence type="ECO:0000313" key="2">
    <source>
        <dbReference type="EMBL" id="KAL0850774.1"/>
    </source>
</evidence>
<dbReference type="Proteomes" id="UP001549921">
    <property type="component" value="Unassembled WGS sequence"/>
</dbReference>
<organism evidence="2 3">
    <name type="scientific">Loxostege sticticalis</name>
    <name type="common">Beet webworm moth</name>
    <dbReference type="NCBI Taxonomy" id="481309"/>
    <lineage>
        <taxon>Eukaryota</taxon>
        <taxon>Metazoa</taxon>
        <taxon>Ecdysozoa</taxon>
        <taxon>Arthropoda</taxon>
        <taxon>Hexapoda</taxon>
        <taxon>Insecta</taxon>
        <taxon>Pterygota</taxon>
        <taxon>Neoptera</taxon>
        <taxon>Endopterygota</taxon>
        <taxon>Lepidoptera</taxon>
        <taxon>Glossata</taxon>
        <taxon>Ditrysia</taxon>
        <taxon>Pyraloidea</taxon>
        <taxon>Crambidae</taxon>
        <taxon>Pyraustinae</taxon>
        <taxon>Loxostege</taxon>
    </lineage>
</organism>
<gene>
    <name evidence="2" type="ORF">ABMA28_006705</name>
</gene>
<dbReference type="AlphaFoldDB" id="A0ABD0TNA8"/>
<accession>A0ABD0TNA8</accession>
<reference evidence="2 3" key="1">
    <citation type="submission" date="2024-06" db="EMBL/GenBank/DDBJ databases">
        <title>A chromosome-level genome assembly of beet webworm, Loxostege sticticalis.</title>
        <authorList>
            <person name="Zhang Y."/>
        </authorList>
    </citation>
    <scope>NUCLEOTIDE SEQUENCE [LARGE SCALE GENOMIC DNA]</scope>
    <source>
        <strain evidence="2">AQ028</strain>
        <tissue evidence="2">Male pupae</tissue>
    </source>
</reference>
<sequence>MTSCSSAMSDFHQEYKLKTRHSFYGGETPRDSLHSGGSWKSDVNVTESASKPKKSSRARQDFKNVDSAEYYKRYEHDEIPVKDVSNSIKDINKTETRDSDRGSLTNSDLERLENKIYKNISQELQTDDSSVSSLESNIKFFKTTVQEIFDNFYTSMQDFELYKKRFEDILAKSREDSVADMEDFIKDMIHHIMSSDSCLSTESRKWVEMTNLEIQDKVESTHSDAPSEKETAKLLESLHSVVEAYKNENYLTDSTFDDNPSKQTNSTKKEEIFNIYLLSGAPCVQIKMNNRNLLSEINIKDVCRQETEYHVASAENLKKLAAKKLELERYVKQQQESQAPDREIPVRVSFPKKNIYLNEDFAHDRDKDENRSLMSKICSYICKKFRKA</sequence>
<protein>
    <submittedName>
        <fullName evidence="2">Uncharacterized protein</fullName>
    </submittedName>
</protein>
<evidence type="ECO:0000313" key="3">
    <source>
        <dbReference type="Proteomes" id="UP001549921"/>
    </source>
</evidence>
<evidence type="ECO:0000256" key="1">
    <source>
        <dbReference type="SAM" id="MobiDB-lite"/>
    </source>
</evidence>
<comment type="caution">
    <text evidence="2">The sequence shown here is derived from an EMBL/GenBank/DDBJ whole genome shotgun (WGS) entry which is preliminary data.</text>
</comment>
<feature type="region of interest" description="Disordered" evidence="1">
    <location>
        <begin position="23"/>
        <end position="62"/>
    </location>
</feature>
<proteinExistence type="predicted"/>
<name>A0ABD0TNA8_LOXSC</name>
<dbReference type="EMBL" id="JBEDNZ010000002">
    <property type="protein sequence ID" value="KAL0850774.1"/>
    <property type="molecule type" value="Genomic_DNA"/>
</dbReference>